<evidence type="ECO:0000313" key="2">
    <source>
        <dbReference type="Proteomes" id="UP000650628"/>
    </source>
</evidence>
<dbReference type="RefSeq" id="WP_239114527.1">
    <property type="nucleotide sequence ID" value="NZ_BOOO01000053.1"/>
</dbReference>
<keyword evidence="2" id="KW-1185">Reference proteome</keyword>
<accession>A0A8J3XFL7</accession>
<proteinExistence type="predicted"/>
<comment type="caution">
    <text evidence="1">The sequence shown here is derived from an EMBL/GenBank/DDBJ whole genome shotgun (WGS) entry which is preliminary data.</text>
</comment>
<reference evidence="1 2" key="1">
    <citation type="submission" date="2021-01" db="EMBL/GenBank/DDBJ databases">
        <title>Whole genome shotgun sequence of Planotetraspora mira NBRC 15435.</title>
        <authorList>
            <person name="Komaki H."/>
            <person name="Tamura T."/>
        </authorList>
    </citation>
    <scope>NUCLEOTIDE SEQUENCE [LARGE SCALE GENOMIC DNA]</scope>
    <source>
        <strain evidence="1 2">NBRC 15435</strain>
    </source>
</reference>
<protein>
    <submittedName>
        <fullName evidence="1">Uncharacterized protein</fullName>
    </submittedName>
</protein>
<dbReference type="Proteomes" id="UP000650628">
    <property type="component" value="Unassembled WGS sequence"/>
</dbReference>
<sequence>MGEQVIIGYSFWGFLGPGITDTPDGGRSHRRPLIDALIADGHHVVFLQANRDRLEAGDNIGGRYAFDSGLPDIDVLFLEWRWPIPGRNTTPCGTPLHTCDLHRQAELLDVYTIVRDTPTVIWDKDRQLPPGSVWRLRPGVAVCEAALALTPGAHRLLFPLDDAVLDRADPAALAVRPRPIPLVYVGNQYGRDEEFDQFFAPAAARFPHVVAGKWTDTRRWPDLTFTGRIPFPRVSELYGGALATVLLLPERYAAAGQMTQRVFEAVLGGCVPVAPATIRQVDRFVPPQLIANDAADTIRIIHWLRSIRGTQRHADLLAECLARLELFRLSSQLEVLRTVLAGLSRATTMRAGRRG</sequence>
<evidence type="ECO:0000313" key="1">
    <source>
        <dbReference type="EMBL" id="GII34623.1"/>
    </source>
</evidence>
<dbReference type="AlphaFoldDB" id="A0A8J3XFL7"/>
<name>A0A8J3XFL7_9ACTN</name>
<dbReference type="EMBL" id="BOOO01000053">
    <property type="protein sequence ID" value="GII34623.1"/>
    <property type="molecule type" value="Genomic_DNA"/>
</dbReference>
<organism evidence="1 2">
    <name type="scientific">Planotetraspora mira</name>
    <dbReference type="NCBI Taxonomy" id="58121"/>
    <lineage>
        <taxon>Bacteria</taxon>
        <taxon>Bacillati</taxon>
        <taxon>Actinomycetota</taxon>
        <taxon>Actinomycetes</taxon>
        <taxon>Streptosporangiales</taxon>
        <taxon>Streptosporangiaceae</taxon>
        <taxon>Planotetraspora</taxon>
    </lineage>
</organism>
<gene>
    <name evidence="1" type="ORF">Pmi06nite_80650</name>
</gene>